<organism evidence="4 5">
    <name type="scientific">Fusibacter paucivorans</name>
    <dbReference type="NCBI Taxonomy" id="76009"/>
    <lineage>
        <taxon>Bacteria</taxon>
        <taxon>Bacillati</taxon>
        <taxon>Bacillota</taxon>
        <taxon>Clostridia</taxon>
        <taxon>Eubacteriales</taxon>
        <taxon>Eubacteriales Family XII. Incertae Sedis</taxon>
        <taxon>Fusibacter</taxon>
    </lineage>
</organism>
<dbReference type="Gene3D" id="3.40.50.1980">
    <property type="entry name" value="Nitrogenase molybdenum iron protein domain"/>
    <property type="match status" value="3"/>
</dbReference>
<dbReference type="InterPro" id="IPR000318">
    <property type="entry name" value="Nase_comp1_CS"/>
</dbReference>
<comment type="similarity">
    <text evidence="2">Belongs to the NifD/NifK/NifE/NifN family.</text>
</comment>
<evidence type="ECO:0000256" key="1">
    <source>
        <dbReference type="ARBA" id="ARBA00023231"/>
    </source>
</evidence>
<dbReference type="PANTHER" id="PTHR33712:SF7">
    <property type="entry name" value="LIGHT-INDEPENDENT PROTOCHLOROPHYLLIDE REDUCTASE SUBUNIT B"/>
    <property type="match status" value="1"/>
</dbReference>
<keyword evidence="1 2" id="KW-0535">Nitrogen fixation</keyword>
<gene>
    <name evidence="4" type="ORF">KHM83_06170</name>
</gene>
<proteinExistence type="inferred from homology"/>
<dbReference type="Pfam" id="PF00148">
    <property type="entry name" value="Oxidored_nitro"/>
    <property type="match status" value="1"/>
</dbReference>
<name>A0ABS5PMI7_9FIRM</name>
<dbReference type="EMBL" id="JAHBCL010000008">
    <property type="protein sequence ID" value="MBS7526256.1"/>
    <property type="molecule type" value="Genomic_DNA"/>
</dbReference>
<evidence type="ECO:0000259" key="3">
    <source>
        <dbReference type="Pfam" id="PF00148"/>
    </source>
</evidence>
<accession>A0ABS5PMI7</accession>
<protein>
    <submittedName>
        <fullName evidence="4">Nitrogenase</fullName>
    </submittedName>
</protein>
<evidence type="ECO:0000313" key="5">
    <source>
        <dbReference type="Proteomes" id="UP000746471"/>
    </source>
</evidence>
<dbReference type="InterPro" id="IPR000510">
    <property type="entry name" value="Nase/OxRdtase_comp1"/>
</dbReference>
<comment type="caution">
    <text evidence="4">The sequence shown here is derived from an EMBL/GenBank/DDBJ whole genome shotgun (WGS) entry which is preliminary data.</text>
</comment>
<sequence length="466" mass="51437">MMNRNYVNLNTNPCKMCMPIGGCLALKGIEQTMVMMHGSQGCSTYMRRHISTHYNEPVDIASSALNEKETVYGGEKNLKKGLANVIKMYEPKVIGVLTTCLAETIGEDIRAISESFKTENNVSDLDIVTIATPGYGASQYEGYFAALKALVTYFAKDANPSSHINVITTLMTPADQRLLKEMLSDFGLSFVLLPDISETLDAPYETQYHKIPKDGTKREDIAKMGGAIATIEIGQLVYDEISPGYALYATHGVPMHRLPMPIGITQTDALLDLLSKLSGNAIPEKYVKQRGRMLDAMVDSHKYNGEGRAAIFGDPEIVLATTALCAENGIKPEIIATGTQSKTFKQFVETLSFSGKESAAILDDTDFDTIQKLVRERGVNLLIGNSDGKFVMEKEGVPLVRIGFPIHDQVGAQRKCYIGYEGSLRFLDDLTNTILDHKHMHYRRNVINTYFKPTEAVEKGAIDYDA</sequence>
<dbReference type="InterPro" id="IPR050152">
    <property type="entry name" value="ChlB/BchB/BchZ"/>
</dbReference>
<dbReference type="PROSITE" id="PS00699">
    <property type="entry name" value="NITROGENASE_1_1"/>
    <property type="match status" value="1"/>
</dbReference>
<evidence type="ECO:0000256" key="2">
    <source>
        <dbReference type="RuleBase" id="RU004021"/>
    </source>
</evidence>
<dbReference type="SUPFAM" id="SSF53807">
    <property type="entry name" value="Helical backbone' metal receptor"/>
    <property type="match status" value="1"/>
</dbReference>
<dbReference type="Proteomes" id="UP000746471">
    <property type="component" value="Unassembled WGS sequence"/>
</dbReference>
<feature type="domain" description="Nitrogenase/oxidoreductase component 1" evidence="3">
    <location>
        <begin position="17"/>
        <end position="434"/>
    </location>
</feature>
<keyword evidence="5" id="KW-1185">Reference proteome</keyword>
<reference evidence="4 5" key="1">
    <citation type="submission" date="2021-05" db="EMBL/GenBank/DDBJ databases">
        <title>Fusibacter ferrireducens sp. nov., an anaerobic, sulfur- and Fe-reducing bacterium isolated from the mangrove sediment.</title>
        <authorList>
            <person name="Qiu D."/>
        </authorList>
    </citation>
    <scope>NUCLEOTIDE SEQUENCE [LARGE SCALE GENOMIC DNA]</scope>
    <source>
        <strain evidence="4 5">DSM 12116</strain>
    </source>
</reference>
<evidence type="ECO:0000313" key="4">
    <source>
        <dbReference type="EMBL" id="MBS7526256.1"/>
    </source>
</evidence>
<dbReference type="PANTHER" id="PTHR33712">
    <property type="entry name" value="LIGHT-INDEPENDENT PROTOCHLOROPHYLLIDE REDUCTASE SUBUNIT B"/>
    <property type="match status" value="1"/>
</dbReference>
<dbReference type="Gene3D" id="1.20.89.10">
    <property type="entry name" value="Nitrogenase Molybdenum-iron Protein, subunit B, domain 4"/>
    <property type="match status" value="1"/>
</dbReference>